<sequence>RVAEMSSELEESNRRTENAVAANSEISSKLEEMTEKEKRIIRISREYEMRAEYAENHFGKKLLDAQHSCEDQLWTKNEELSKMKIDLEIKEGTIRQLNNTIVALNKKLKESDDDLKMKNHEVSIVKMDLDAKEEEKRKYTRRIHQLTGTNEKLNYKLDDLKWDLEKMGEKTRNLIEGNKKLNMTVSNLKKRLMDVDSIEDELWMKNDQ</sequence>
<feature type="coiled-coil region" evidence="1">
    <location>
        <begin position="87"/>
        <end position="170"/>
    </location>
</feature>
<name>A0AAV5SWT8_9BILA</name>
<evidence type="ECO:0000313" key="3">
    <source>
        <dbReference type="EMBL" id="GMS87605.1"/>
    </source>
</evidence>
<keyword evidence="4" id="KW-1185">Reference proteome</keyword>
<feature type="non-terminal residue" evidence="3">
    <location>
        <position position="208"/>
    </location>
</feature>
<accession>A0AAV5SWT8</accession>
<comment type="caution">
    <text evidence="3">The sequence shown here is derived from an EMBL/GenBank/DDBJ whole genome shotgun (WGS) entry which is preliminary data.</text>
</comment>
<reference evidence="3" key="1">
    <citation type="submission" date="2023-10" db="EMBL/GenBank/DDBJ databases">
        <title>Genome assembly of Pristionchus species.</title>
        <authorList>
            <person name="Yoshida K."/>
            <person name="Sommer R.J."/>
        </authorList>
    </citation>
    <scope>NUCLEOTIDE SEQUENCE</scope>
    <source>
        <strain evidence="3">RS0144</strain>
    </source>
</reference>
<gene>
    <name evidence="3" type="ORF">PENTCL1PPCAC_9780</name>
</gene>
<dbReference type="Gene3D" id="1.20.5.340">
    <property type="match status" value="1"/>
</dbReference>
<evidence type="ECO:0000256" key="2">
    <source>
        <dbReference type="SAM" id="MobiDB-lite"/>
    </source>
</evidence>
<evidence type="ECO:0000256" key="1">
    <source>
        <dbReference type="SAM" id="Coils"/>
    </source>
</evidence>
<dbReference type="EMBL" id="BTSX01000003">
    <property type="protein sequence ID" value="GMS87605.1"/>
    <property type="molecule type" value="Genomic_DNA"/>
</dbReference>
<evidence type="ECO:0000313" key="4">
    <source>
        <dbReference type="Proteomes" id="UP001432027"/>
    </source>
</evidence>
<dbReference type="AlphaFoldDB" id="A0AAV5SWT8"/>
<feature type="region of interest" description="Disordered" evidence="2">
    <location>
        <begin position="1"/>
        <end position="28"/>
    </location>
</feature>
<organism evidence="3 4">
    <name type="scientific">Pristionchus entomophagus</name>
    <dbReference type="NCBI Taxonomy" id="358040"/>
    <lineage>
        <taxon>Eukaryota</taxon>
        <taxon>Metazoa</taxon>
        <taxon>Ecdysozoa</taxon>
        <taxon>Nematoda</taxon>
        <taxon>Chromadorea</taxon>
        <taxon>Rhabditida</taxon>
        <taxon>Rhabditina</taxon>
        <taxon>Diplogasteromorpha</taxon>
        <taxon>Diplogasteroidea</taxon>
        <taxon>Neodiplogasteridae</taxon>
        <taxon>Pristionchus</taxon>
    </lineage>
</organism>
<proteinExistence type="predicted"/>
<keyword evidence="1" id="KW-0175">Coiled coil</keyword>
<feature type="non-terminal residue" evidence="3">
    <location>
        <position position="1"/>
    </location>
</feature>
<protein>
    <submittedName>
        <fullName evidence="3">Uncharacterized protein</fullName>
    </submittedName>
</protein>
<dbReference type="Proteomes" id="UP001432027">
    <property type="component" value="Unassembled WGS sequence"/>
</dbReference>